<proteinExistence type="predicted"/>
<evidence type="ECO:0000313" key="3">
    <source>
        <dbReference type="Proteomes" id="UP000037178"/>
    </source>
</evidence>
<dbReference type="AlphaFoldDB" id="A0A0J9E316"/>
<name>A0A0J9E316_9RHOB</name>
<sequence length="49" mass="5464">MLTGARRIANLDVALVAASFAPLLQAVFLYWKRIHQPSMPPRSTRSKPS</sequence>
<comment type="caution">
    <text evidence="2">The sequence shown here is derived from an EMBL/GenBank/DDBJ whole genome shotgun (WGS) entry which is preliminary data.</text>
</comment>
<accession>A0A0J9E316</accession>
<dbReference type="Proteomes" id="UP000037178">
    <property type="component" value="Unassembled WGS sequence"/>
</dbReference>
<evidence type="ECO:0000313" key="2">
    <source>
        <dbReference type="EMBL" id="KMW57120.1"/>
    </source>
</evidence>
<keyword evidence="3" id="KW-1185">Reference proteome</keyword>
<organism evidence="2 3">
    <name type="scientific">Candidatus Rhodobacter oscarellae</name>
    <dbReference type="NCBI Taxonomy" id="1675527"/>
    <lineage>
        <taxon>Bacteria</taxon>
        <taxon>Pseudomonadati</taxon>
        <taxon>Pseudomonadota</taxon>
        <taxon>Alphaproteobacteria</taxon>
        <taxon>Rhodobacterales</taxon>
        <taxon>Rhodobacter group</taxon>
        <taxon>Rhodobacter</taxon>
    </lineage>
</organism>
<reference evidence="2 3" key="1">
    <citation type="submission" date="2015-06" db="EMBL/GenBank/DDBJ databases">
        <title>Draft genome sequence of an Alphaproteobacteria species associated to the Mediterranean sponge Oscarella lobularis.</title>
        <authorList>
            <person name="Jourda C."/>
            <person name="Santini S."/>
            <person name="Claverie J.-M."/>
        </authorList>
    </citation>
    <scope>NUCLEOTIDE SEQUENCE [LARGE SCALE GENOMIC DNA]</scope>
    <source>
        <strain evidence="2">IGS</strain>
    </source>
</reference>
<dbReference type="EMBL" id="LFTY01000002">
    <property type="protein sequence ID" value="KMW57120.1"/>
    <property type="molecule type" value="Genomic_DNA"/>
</dbReference>
<keyword evidence="1" id="KW-0472">Membrane</keyword>
<keyword evidence="1" id="KW-1133">Transmembrane helix</keyword>
<protein>
    <submittedName>
        <fullName evidence="2">Uncharacterized protein</fullName>
    </submittedName>
</protein>
<evidence type="ECO:0000256" key="1">
    <source>
        <dbReference type="SAM" id="Phobius"/>
    </source>
</evidence>
<gene>
    <name evidence="2" type="ORF">AIOL_002079</name>
</gene>
<feature type="transmembrane region" description="Helical" evidence="1">
    <location>
        <begin position="12"/>
        <end position="31"/>
    </location>
</feature>
<keyword evidence="1" id="KW-0812">Transmembrane</keyword>